<proteinExistence type="predicted"/>
<accession>A0A284VQB4</accession>
<dbReference type="AlphaFoldDB" id="A0A284VQB4"/>
<evidence type="ECO:0008006" key="5">
    <source>
        <dbReference type="Google" id="ProtNLM"/>
    </source>
</evidence>
<evidence type="ECO:0000259" key="1">
    <source>
        <dbReference type="Pfam" id="PF04256"/>
    </source>
</evidence>
<dbReference type="InterPro" id="IPR007368">
    <property type="entry name" value="DUF434"/>
</dbReference>
<name>A0A284VQB4_9EURY</name>
<keyword evidence="4" id="KW-1185">Reference proteome</keyword>
<dbReference type="PANTHER" id="PTHR42252">
    <property type="entry name" value="DUF5616 DOMAIN-CONTAINING PROTEIN"/>
    <property type="match status" value="1"/>
</dbReference>
<organism evidence="3 4">
    <name type="scientific">Candidatus Methanoperedens nitratireducens</name>
    <dbReference type="NCBI Taxonomy" id="1392998"/>
    <lineage>
        <taxon>Archaea</taxon>
        <taxon>Methanobacteriati</taxon>
        <taxon>Methanobacteriota</taxon>
        <taxon>Stenosarchaea group</taxon>
        <taxon>Methanomicrobia</taxon>
        <taxon>Methanosarcinales</taxon>
        <taxon>ANME-2 cluster</taxon>
        <taxon>Candidatus Methanoperedentaceae</taxon>
        <taxon>Candidatus Methanoperedens</taxon>
    </lineage>
</organism>
<gene>
    <name evidence="3" type="ORF">MNV_370018</name>
</gene>
<dbReference type="EMBL" id="FZMP01000182">
    <property type="protein sequence ID" value="SNQ61476.1"/>
    <property type="molecule type" value="Genomic_DNA"/>
</dbReference>
<feature type="domain" description="DUF434" evidence="1">
    <location>
        <begin position="4"/>
        <end position="35"/>
    </location>
</feature>
<reference evidence="4" key="1">
    <citation type="submission" date="2017-06" db="EMBL/GenBank/DDBJ databases">
        <authorList>
            <person name="Cremers G."/>
        </authorList>
    </citation>
    <scope>NUCLEOTIDE SEQUENCE [LARGE SCALE GENOMIC DNA]</scope>
</reference>
<feature type="domain" description="DUF5616" evidence="2">
    <location>
        <begin position="40"/>
        <end position="175"/>
    </location>
</feature>
<evidence type="ECO:0000259" key="2">
    <source>
        <dbReference type="Pfam" id="PF18481"/>
    </source>
</evidence>
<protein>
    <recommendedName>
        <fullName evidence="5">DUF434 domain-containing protein</fullName>
    </recommendedName>
</protein>
<evidence type="ECO:0000313" key="3">
    <source>
        <dbReference type="EMBL" id="SNQ61476.1"/>
    </source>
</evidence>
<dbReference type="PANTHER" id="PTHR42252:SF1">
    <property type="entry name" value="DUF434 DOMAIN-CONTAINING PROTEIN"/>
    <property type="match status" value="1"/>
</dbReference>
<dbReference type="STRING" id="1392998.ANME2D_00560"/>
<evidence type="ECO:0000313" key="4">
    <source>
        <dbReference type="Proteomes" id="UP000218615"/>
    </source>
</evidence>
<dbReference type="Proteomes" id="UP000218615">
    <property type="component" value="Unassembled WGS sequence"/>
</dbReference>
<dbReference type="Pfam" id="PF18481">
    <property type="entry name" value="DUF5616"/>
    <property type="match status" value="1"/>
</dbReference>
<dbReference type="InterPro" id="IPR041652">
    <property type="entry name" value="DUF5616"/>
</dbReference>
<dbReference type="Pfam" id="PF04256">
    <property type="entry name" value="DUF434"/>
    <property type="match status" value="1"/>
</dbReference>
<sequence length="193" mass="21602">MVGFVCAHYRLDKESRYLLSRTVLSHEVSEKRRAKFLACDKIEGNSIIIDGYNIIIGLESILDKKAYICDDGVIRDIKGVSRNYKVSENTETAIELILQFLKENNPSYVCFLLDSQISESGLLAGTLRGKISDFGLKGDARTSKHVDYDLKSSKYIVASSDGVIIDEAENVVNFLSCIVSRFRHLEAGIIKEI</sequence>